<evidence type="ECO:0000259" key="5">
    <source>
        <dbReference type="PROSITE" id="PS50977"/>
    </source>
</evidence>
<dbReference type="PROSITE" id="PS50977">
    <property type="entry name" value="HTH_TETR_2"/>
    <property type="match status" value="1"/>
</dbReference>
<dbReference type="RefSeq" id="WP_120696981.1">
    <property type="nucleotide sequence ID" value="NZ_RBDX01000007.1"/>
</dbReference>
<dbReference type="Pfam" id="PF02909">
    <property type="entry name" value="TetR_C_1"/>
    <property type="match status" value="1"/>
</dbReference>
<feature type="domain" description="HTH tetR-type" evidence="5">
    <location>
        <begin position="31"/>
        <end position="91"/>
    </location>
</feature>
<dbReference type="EMBL" id="RBDX01000007">
    <property type="protein sequence ID" value="RKN09614.1"/>
    <property type="molecule type" value="Genomic_DNA"/>
</dbReference>
<dbReference type="OrthoDB" id="2570341at2"/>
<dbReference type="GO" id="GO:0045892">
    <property type="term" value="P:negative regulation of DNA-templated transcription"/>
    <property type="evidence" value="ECO:0007669"/>
    <property type="project" value="InterPro"/>
</dbReference>
<feature type="DNA-binding region" description="H-T-H motif" evidence="4">
    <location>
        <begin position="54"/>
        <end position="73"/>
    </location>
</feature>
<dbReference type="InterPro" id="IPR050109">
    <property type="entry name" value="HTH-type_TetR-like_transc_reg"/>
</dbReference>
<evidence type="ECO:0000313" key="8">
    <source>
        <dbReference type="Proteomes" id="UP000268652"/>
    </source>
</evidence>
<organism evidence="6 9">
    <name type="scientific">Streptomyces radicis</name>
    <dbReference type="NCBI Taxonomy" id="1750517"/>
    <lineage>
        <taxon>Bacteria</taxon>
        <taxon>Bacillati</taxon>
        <taxon>Actinomycetota</taxon>
        <taxon>Actinomycetes</taxon>
        <taxon>Kitasatosporales</taxon>
        <taxon>Streptomycetaceae</taxon>
        <taxon>Streptomyces</taxon>
    </lineage>
</organism>
<evidence type="ECO:0000313" key="9">
    <source>
        <dbReference type="Proteomes" id="UP000275024"/>
    </source>
</evidence>
<dbReference type="Gene3D" id="1.10.10.60">
    <property type="entry name" value="Homeodomain-like"/>
    <property type="match status" value="1"/>
</dbReference>
<reference evidence="8 9" key="1">
    <citation type="submission" date="2018-09" db="EMBL/GenBank/DDBJ databases">
        <title>Streptomyces sp. nov. DS1-2, an endophytic actinomycete isolated from roots of Dendrobium scabrilingue.</title>
        <authorList>
            <person name="Kuncharoen N."/>
            <person name="Kudo T."/>
            <person name="Ohkuma M."/>
            <person name="Yuki M."/>
            <person name="Tanasupawat S."/>
        </authorList>
    </citation>
    <scope>NUCLEOTIDE SEQUENCE [LARGE SCALE GENOMIC DNA]</scope>
    <source>
        <strain evidence="6 9">AZ1-7</strain>
        <strain evidence="7 8">DS1-2</strain>
    </source>
</reference>
<dbReference type="SUPFAM" id="SSF48498">
    <property type="entry name" value="Tetracyclin repressor-like, C-terminal domain"/>
    <property type="match status" value="1"/>
</dbReference>
<dbReference type="GO" id="GO:0000976">
    <property type="term" value="F:transcription cis-regulatory region binding"/>
    <property type="evidence" value="ECO:0007669"/>
    <property type="project" value="TreeGrafter"/>
</dbReference>
<comment type="caution">
    <text evidence="6">The sequence shown here is derived from an EMBL/GenBank/DDBJ whole genome shotgun (WGS) entry which is preliminary data.</text>
</comment>
<dbReference type="PANTHER" id="PTHR30055">
    <property type="entry name" value="HTH-TYPE TRANSCRIPTIONAL REGULATOR RUTR"/>
    <property type="match status" value="1"/>
</dbReference>
<dbReference type="Proteomes" id="UP000268652">
    <property type="component" value="Unassembled WGS sequence"/>
</dbReference>
<dbReference type="PANTHER" id="PTHR30055:SF151">
    <property type="entry name" value="TRANSCRIPTIONAL REGULATORY PROTEIN"/>
    <property type="match status" value="1"/>
</dbReference>
<dbReference type="InterPro" id="IPR009057">
    <property type="entry name" value="Homeodomain-like_sf"/>
</dbReference>
<dbReference type="Proteomes" id="UP000275024">
    <property type="component" value="Unassembled WGS sequence"/>
</dbReference>
<dbReference type="Gene3D" id="1.10.357.10">
    <property type="entry name" value="Tetracycline Repressor, domain 2"/>
    <property type="match status" value="1"/>
</dbReference>
<evidence type="ECO:0000256" key="1">
    <source>
        <dbReference type="ARBA" id="ARBA00023015"/>
    </source>
</evidence>
<dbReference type="InterPro" id="IPR004111">
    <property type="entry name" value="Repressor_TetR_C"/>
</dbReference>
<evidence type="ECO:0000313" key="7">
    <source>
        <dbReference type="EMBL" id="RKN23293.1"/>
    </source>
</evidence>
<keyword evidence="3" id="KW-0804">Transcription</keyword>
<dbReference type="EMBL" id="RBDY01000007">
    <property type="protein sequence ID" value="RKN23293.1"/>
    <property type="molecule type" value="Genomic_DNA"/>
</dbReference>
<sequence>MSSAHSGGDISRSLELMWRGRERAARGPKPALTLERIVTAAVTLADREGLAALSMRRVAAELGVGTMSLYRYVPGKGELIDLMLDHLAAPEDEEERALREAEWRPALEIIAWSTYRHYHDHPWLLQVNQARPLLGPNALRGFDVSLAVLDGLGLSSPDKISIISAVDSYITGLARHYVLLRQANEESGITDEEFWAAQGPIMATAMNTGDFPHVFALDDTAFSRSAEESIRFGLDRLLDGIEAYVAAKHDDPAYPPPGGSCA</sequence>
<evidence type="ECO:0000313" key="6">
    <source>
        <dbReference type="EMBL" id="RKN09614.1"/>
    </source>
</evidence>
<keyword evidence="2 4" id="KW-0238">DNA-binding</keyword>
<keyword evidence="1" id="KW-0805">Transcription regulation</keyword>
<evidence type="ECO:0000256" key="4">
    <source>
        <dbReference type="PROSITE-ProRule" id="PRU00335"/>
    </source>
</evidence>
<protein>
    <submittedName>
        <fullName evidence="6">TetR/AcrR family transcriptional regulator</fullName>
    </submittedName>
</protein>
<dbReference type="SUPFAM" id="SSF46689">
    <property type="entry name" value="Homeodomain-like"/>
    <property type="match status" value="1"/>
</dbReference>
<gene>
    <name evidence="7" type="ORF">D7318_12325</name>
    <name evidence="6" type="ORF">D7319_11145</name>
</gene>
<keyword evidence="8" id="KW-1185">Reference proteome</keyword>
<dbReference type="AlphaFoldDB" id="A0A3A9WJJ9"/>
<dbReference type="InterPro" id="IPR036271">
    <property type="entry name" value="Tet_transcr_reg_TetR-rel_C_sf"/>
</dbReference>
<name>A0A3A9WJJ9_9ACTN</name>
<dbReference type="InterPro" id="IPR001647">
    <property type="entry name" value="HTH_TetR"/>
</dbReference>
<evidence type="ECO:0000256" key="3">
    <source>
        <dbReference type="ARBA" id="ARBA00023163"/>
    </source>
</evidence>
<dbReference type="GO" id="GO:0003700">
    <property type="term" value="F:DNA-binding transcription factor activity"/>
    <property type="evidence" value="ECO:0007669"/>
    <property type="project" value="TreeGrafter"/>
</dbReference>
<dbReference type="Pfam" id="PF00440">
    <property type="entry name" value="TetR_N"/>
    <property type="match status" value="1"/>
</dbReference>
<proteinExistence type="predicted"/>
<evidence type="ECO:0000256" key="2">
    <source>
        <dbReference type="ARBA" id="ARBA00023125"/>
    </source>
</evidence>
<accession>A0A3A9WJJ9</accession>